<dbReference type="InterPro" id="IPR027417">
    <property type="entry name" value="P-loop_NTPase"/>
</dbReference>
<keyword evidence="1" id="KW-0418">Kinase</keyword>
<evidence type="ECO:0000313" key="2">
    <source>
        <dbReference type="Proteomes" id="UP000215563"/>
    </source>
</evidence>
<dbReference type="EMBL" id="NMQU01000091">
    <property type="protein sequence ID" value="OXM46257.1"/>
    <property type="molecule type" value="Genomic_DNA"/>
</dbReference>
<keyword evidence="2" id="KW-1185">Reference proteome</keyword>
<organism evidence="1 2">
    <name type="scientific">Amycolatopsis alba DSM 44262</name>
    <dbReference type="NCBI Taxonomy" id="1125972"/>
    <lineage>
        <taxon>Bacteria</taxon>
        <taxon>Bacillati</taxon>
        <taxon>Actinomycetota</taxon>
        <taxon>Actinomycetes</taxon>
        <taxon>Pseudonocardiales</taxon>
        <taxon>Pseudonocardiaceae</taxon>
        <taxon>Amycolatopsis</taxon>
    </lineage>
</organism>
<gene>
    <name evidence="1" type="ORF">CFP75_28150</name>
</gene>
<dbReference type="SUPFAM" id="SSF52540">
    <property type="entry name" value="P-loop containing nucleoside triphosphate hydrolases"/>
    <property type="match status" value="1"/>
</dbReference>
<reference evidence="1 2" key="1">
    <citation type="submission" date="2017-07" db="EMBL/GenBank/DDBJ databases">
        <title>Amycolatopsis alba DSM 44262 Genome sequencing and assembly.</title>
        <authorList>
            <person name="Kaur N."/>
            <person name="Mayilraj S."/>
        </authorList>
    </citation>
    <scope>NUCLEOTIDE SEQUENCE [LARGE SCALE GENOMIC DNA]</scope>
    <source>
        <strain evidence="1 2">DSM 44262</strain>
    </source>
</reference>
<protein>
    <submittedName>
        <fullName evidence="1">Uridine kinase</fullName>
    </submittedName>
</protein>
<dbReference type="OrthoDB" id="3237545at2"/>
<keyword evidence="1" id="KW-0808">Transferase</keyword>
<proteinExistence type="predicted"/>
<name>A0A229RHX6_AMYAL</name>
<dbReference type="Proteomes" id="UP000215563">
    <property type="component" value="Unassembled WGS sequence"/>
</dbReference>
<comment type="caution">
    <text evidence="1">The sequence shown here is derived from an EMBL/GenBank/DDBJ whole genome shotgun (WGS) entry which is preliminary data.</text>
</comment>
<dbReference type="AlphaFoldDB" id="A0A229RHX6"/>
<evidence type="ECO:0000313" key="1">
    <source>
        <dbReference type="EMBL" id="OXM46257.1"/>
    </source>
</evidence>
<accession>A0A229RHX6</accession>
<dbReference type="GO" id="GO:0016301">
    <property type="term" value="F:kinase activity"/>
    <property type="evidence" value="ECO:0007669"/>
    <property type="project" value="UniProtKB-KW"/>
</dbReference>
<dbReference type="Gene3D" id="3.40.50.300">
    <property type="entry name" value="P-loop containing nucleotide triphosphate hydrolases"/>
    <property type="match status" value="1"/>
</dbReference>
<sequence>MIDALLAAPPRLGTVRVLAIDGPSGAGKSTLAGKIVAELAGRDVQVALVSTDEFATWEEPVSWWPRLETGVLAPLRVGRTGRYRRVDWSTGVPMPGEEVEIGVPEVLVLEGVSSGRARMRPSLSLLTWVDGGSEAERLDRAAGRDGEESRADLRRWQLFERGWFAVDGTRAAADSVVSLSTSVSDPTSLVVDTHLS</sequence>